<reference evidence="4 5" key="1">
    <citation type="submission" date="2024-08" db="EMBL/GenBank/DDBJ databases">
        <authorList>
            <person name="Cucini C."/>
            <person name="Frati F."/>
        </authorList>
    </citation>
    <scope>NUCLEOTIDE SEQUENCE [LARGE SCALE GENOMIC DNA]</scope>
</reference>
<evidence type="ECO:0000256" key="1">
    <source>
        <dbReference type="ARBA" id="ARBA00022999"/>
    </source>
</evidence>
<dbReference type="SUPFAM" id="SSF50044">
    <property type="entry name" value="SH3-domain"/>
    <property type="match status" value="1"/>
</dbReference>
<dbReference type="PANTHER" id="PTHR19969">
    <property type="entry name" value="SH2-SH3 ADAPTOR PROTEIN-RELATED"/>
    <property type="match status" value="1"/>
</dbReference>
<organism evidence="4 5">
    <name type="scientific">Orchesella dallaii</name>
    <dbReference type="NCBI Taxonomy" id="48710"/>
    <lineage>
        <taxon>Eukaryota</taxon>
        <taxon>Metazoa</taxon>
        <taxon>Ecdysozoa</taxon>
        <taxon>Arthropoda</taxon>
        <taxon>Hexapoda</taxon>
        <taxon>Collembola</taxon>
        <taxon>Entomobryomorpha</taxon>
        <taxon>Entomobryoidea</taxon>
        <taxon>Orchesellidae</taxon>
        <taxon>Orchesellinae</taxon>
        <taxon>Orchesella</taxon>
    </lineage>
</organism>
<dbReference type="Gene3D" id="2.30.30.40">
    <property type="entry name" value="SH3 Domains"/>
    <property type="match status" value="1"/>
</dbReference>
<dbReference type="Proteomes" id="UP001642540">
    <property type="component" value="Unassembled WGS sequence"/>
</dbReference>
<dbReference type="InterPro" id="IPR051184">
    <property type="entry name" value="Tyrosine-phos_adapter"/>
</dbReference>
<protein>
    <recommendedName>
        <fullName evidence="3">SH2 domain-containing protein</fullName>
    </recommendedName>
</protein>
<dbReference type="EMBL" id="CAXLJM020000042">
    <property type="protein sequence ID" value="CAL8109882.1"/>
    <property type="molecule type" value="Genomic_DNA"/>
</dbReference>
<dbReference type="SMART" id="SM00252">
    <property type="entry name" value="SH2"/>
    <property type="match status" value="1"/>
</dbReference>
<evidence type="ECO:0000259" key="3">
    <source>
        <dbReference type="PROSITE" id="PS50001"/>
    </source>
</evidence>
<dbReference type="PROSITE" id="PS50001">
    <property type="entry name" value="SH2"/>
    <property type="match status" value="1"/>
</dbReference>
<evidence type="ECO:0000313" key="4">
    <source>
        <dbReference type="EMBL" id="CAL8109882.1"/>
    </source>
</evidence>
<dbReference type="Gene3D" id="3.30.505.10">
    <property type="entry name" value="SH2 domain"/>
    <property type="match status" value="1"/>
</dbReference>
<keyword evidence="5" id="KW-1185">Reference proteome</keyword>
<keyword evidence="1 2" id="KW-0727">SH2 domain</keyword>
<sequence length="222" mass="24968">MTSGSFDETDFESLYFDGLTFDDARNILIDEEEGIFLIRASSRGGYVVCVKEEDDVSQYSVVVKEIGGETNFFIREECPFRHLSSLLSFYKHNKFKTTALKRPVASERVVLRRSNTERGIIRSEIPCGHSSLHGNTMRRSAPPDMSKPYDPSHLQLGGSNPPLYARVIKAREPNAYDTKWLSLKVNDIIKVIRMKSGIGTGELNGVVGDFPLVNVEFLNKSK</sequence>
<proteinExistence type="predicted"/>
<dbReference type="InterPro" id="IPR036860">
    <property type="entry name" value="SH2_dom_sf"/>
</dbReference>
<comment type="caution">
    <text evidence="4">The sequence shown here is derived from an EMBL/GenBank/DDBJ whole genome shotgun (WGS) entry which is preliminary data.</text>
</comment>
<evidence type="ECO:0000256" key="2">
    <source>
        <dbReference type="PROSITE-ProRule" id="PRU00191"/>
    </source>
</evidence>
<feature type="domain" description="SH2" evidence="3">
    <location>
        <begin position="14"/>
        <end position="104"/>
    </location>
</feature>
<dbReference type="InterPro" id="IPR000980">
    <property type="entry name" value="SH2"/>
</dbReference>
<evidence type="ECO:0000313" key="5">
    <source>
        <dbReference type="Proteomes" id="UP001642540"/>
    </source>
</evidence>
<dbReference type="Pfam" id="PF00017">
    <property type="entry name" value="SH2"/>
    <property type="match status" value="1"/>
</dbReference>
<name>A0ABP1QPX8_9HEXA</name>
<dbReference type="PANTHER" id="PTHR19969:SF5">
    <property type="entry name" value="CRK-LIKE PROTEIN"/>
    <property type="match status" value="1"/>
</dbReference>
<gene>
    <name evidence="4" type="ORF">ODALV1_LOCUS13775</name>
</gene>
<dbReference type="SUPFAM" id="SSF55550">
    <property type="entry name" value="SH2 domain"/>
    <property type="match status" value="1"/>
</dbReference>
<dbReference type="InterPro" id="IPR036028">
    <property type="entry name" value="SH3-like_dom_sf"/>
</dbReference>
<accession>A0ABP1QPX8</accession>